<evidence type="ECO:0000313" key="3">
    <source>
        <dbReference type="Proteomes" id="UP000001072"/>
    </source>
</evidence>
<dbReference type="OrthoDB" id="10448749at2759"/>
<dbReference type="VEuPathDB" id="FungiDB:MELLADRAFT_68196"/>
<gene>
    <name evidence="2" type="ORF">MELLADRAFT_68196</name>
</gene>
<dbReference type="AlphaFoldDB" id="F4S5X7"/>
<dbReference type="EMBL" id="GL883152">
    <property type="protein sequence ID" value="EGF99991.1"/>
    <property type="molecule type" value="Genomic_DNA"/>
</dbReference>
<feature type="compositionally biased region" description="Polar residues" evidence="1">
    <location>
        <begin position="1"/>
        <end position="13"/>
    </location>
</feature>
<dbReference type="Proteomes" id="UP000001072">
    <property type="component" value="Unassembled WGS sequence"/>
</dbReference>
<evidence type="ECO:0000256" key="1">
    <source>
        <dbReference type="SAM" id="MobiDB-lite"/>
    </source>
</evidence>
<reference evidence="3" key="1">
    <citation type="journal article" date="2011" name="Proc. Natl. Acad. Sci. U.S.A.">
        <title>Obligate biotrophy features unraveled by the genomic analysis of rust fungi.</title>
        <authorList>
            <person name="Duplessis S."/>
            <person name="Cuomo C.A."/>
            <person name="Lin Y.-C."/>
            <person name="Aerts A."/>
            <person name="Tisserant E."/>
            <person name="Veneault-Fourrey C."/>
            <person name="Joly D.L."/>
            <person name="Hacquard S."/>
            <person name="Amselem J."/>
            <person name="Cantarel B.L."/>
            <person name="Chiu R."/>
            <person name="Coutinho P.M."/>
            <person name="Feau N."/>
            <person name="Field M."/>
            <person name="Frey P."/>
            <person name="Gelhaye E."/>
            <person name="Goldberg J."/>
            <person name="Grabherr M.G."/>
            <person name="Kodira C.D."/>
            <person name="Kohler A."/>
            <person name="Kuees U."/>
            <person name="Lindquist E.A."/>
            <person name="Lucas S.M."/>
            <person name="Mago R."/>
            <person name="Mauceli E."/>
            <person name="Morin E."/>
            <person name="Murat C."/>
            <person name="Pangilinan J.L."/>
            <person name="Park R."/>
            <person name="Pearson M."/>
            <person name="Quesneville H."/>
            <person name="Rouhier N."/>
            <person name="Sakthikumar S."/>
            <person name="Salamov A.A."/>
            <person name="Schmutz J."/>
            <person name="Selles B."/>
            <person name="Shapiro H."/>
            <person name="Tanguay P."/>
            <person name="Tuskan G.A."/>
            <person name="Henrissat B."/>
            <person name="Van de Peer Y."/>
            <person name="Rouze P."/>
            <person name="Ellis J.G."/>
            <person name="Dodds P.N."/>
            <person name="Schein J.E."/>
            <person name="Zhong S."/>
            <person name="Hamelin R.C."/>
            <person name="Grigoriev I.V."/>
            <person name="Szabo L.J."/>
            <person name="Martin F."/>
        </authorList>
    </citation>
    <scope>NUCLEOTIDE SEQUENCE [LARGE SCALE GENOMIC DNA]</scope>
    <source>
        <strain evidence="3">98AG31 / pathotype 3-4-7</strain>
    </source>
</reference>
<proteinExistence type="predicted"/>
<accession>F4S5X7</accession>
<dbReference type="HOGENOM" id="CLU_1496544_0_0_1"/>
<dbReference type="RefSeq" id="XP_007416749.1">
    <property type="nucleotide sequence ID" value="XM_007416687.1"/>
</dbReference>
<keyword evidence="3" id="KW-1185">Reference proteome</keyword>
<protein>
    <submittedName>
        <fullName evidence="2">Uncharacterized protein</fullName>
    </submittedName>
</protein>
<evidence type="ECO:0000313" key="2">
    <source>
        <dbReference type="EMBL" id="EGF99991.1"/>
    </source>
</evidence>
<dbReference type="KEGG" id="mlr:MELLADRAFT_68196"/>
<dbReference type="InParanoid" id="F4S5X7"/>
<sequence>MSQSPPAAQSTAPSEGLQDEGAMEQSNTSIAVSANEFIVIPESQESPINLLSPTVFQPVHAEEHTGANQRDHDTEEVTVAEAISTLVLLFAESEPDRFRRRNLSYAAVRRFIGLKPLRDYMVFAGLAPSETSKALRILSGHAIHSFHVFLFPELISPKQMYQWGISYGVGAELILHAEGYYHKLLRRERRNQSAEL</sequence>
<dbReference type="GeneID" id="18930987"/>
<feature type="region of interest" description="Disordered" evidence="1">
    <location>
        <begin position="1"/>
        <end position="26"/>
    </location>
</feature>
<name>F4S5X7_MELLP</name>
<organism evidence="3">
    <name type="scientific">Melampsora larici-populina (strain 98AG31 / pathotype 3-4-7)</name>
    <name type="common">Poplar leaf rust fungus</name>
    <dbReference type="NCBI Taxonomy" id="747676"/>
    <lineage>
        <taxon>Eukaryota</taxon>
        <taxon>Fungi</taxon>
        <taxon>Dikarya</taxon>
        <taxon>Basidiomycota</taxon>
        <taxon>Pucciniomycotina</taxon>
        <taxon>Pucciniomycetes</taxon>
        <taxon>Pucciniales</taxon>
        <taxon>Melampsoraceae</taxon>
        <taxon>Melampsora</taxon>
    </lineage>
</organism>